<keyword evidence="2" id="KW-0732">Signal</keyword>
<dbReference type="InterPro" id="IPR011330">
    <property type="entry name" value="Glyco_hydro/deAcase_b/a-brl"/>
</dbReference>
<dbReference type="AlphaFoldDB" id="A0A368MWN9"/>
<reference evidence="4 5" key="1">
    <citation type="submission" date="2018-07" db="EMBL/GenBank/DDBJ databases">
        <title>Chryseobacterium lacus sp. nov., isolated from lake water.</title>
        <authorList>
            <person name="Li C.-M."/>
        </authorList>
    </citation>
    <scope>NUCLEOTIDE SEQUENCE [LARGE SCALE GENOMIC DNA]</scope>
    <source>
        <strain evidence="4 5">YLOS41</strain>
    </source>
</reference>
<dbReference type="Gene3D" id="3.20.20.370">
    <property type="entry name" value="Glycoside hydrolase/deacetylase"/>
    <property type="match status" value="1"/>
</dbReference>
<proteinExistence type="predicted"/>
<dbReference type="Proteomes" id="UP000252172">
    <property type="component" value="Unassembled WGS sequence"/>
</dbReference>
<evidence type="ECO:0000313" key="4">
    <source>
        <dbReference type="EMBL" id="RCU42263.1"/>
    </source>
</evidence>
<protein>
    <recommendedName>
        <fullName evidence="3">NodB homology domain-containing protein</fullName>
    </recommendedName>
</protein>
<comment type="caution">
    <text evidence="4">The sequence shown here is derived from an EMBL/GenBank/DDBJ whole genome shotgun (WGS) entry which is preliminary data.</text>
</comment>
<dbReference type="RefSeq" id="WP_114304364.1">
    <property type="nucleotide sequence ID" value="NZ_QPIE01000007.1"/>
</dbReference>
<dbReference type="PANTHER" id="PTHR34216:SF3">
    <property type="entry name" value="POLY-BETA-1,6-N-ACETYL-D-GLUCOSAMINE N-DEACETYLASE"/>
    <property type="match status" value="1"/>
</dbReference>
<dbReference type="Pfam" id="PF01522">
    <property type="entry name" value="Polysacc_deac_1"/>
    <property type="match status" value="1"/>
</dbReference>
<organism evidence="4 5">
    <name type="scientific">Chryseobacterium lacus</name>
    <dbReference type="NCBI Taxonomy" id="2058346"/>
    <lineage>
        <taxon>Bacteria</taxon>
        <taxon>Pseudomonadati</taxon>
        <taxon>Bacteroidota</taxon>
        <taxon>Flavobacteriia</taxon>
        <taxon>Flavobacteriales</taxon>
        <taxon>Weeksellaceae</taxon>
        <taxon>Chryseobacterium group</taxon>
        <taxon>Chryseobacterium</taxon>
    </lineage>
</organism>
<dbReference type="GO" id="GO:0005975">
    <property type="term" value="P:carbohydrate metabolic process"/>
    <property type="evidence" value="ECO:0007669"/>
    <property type="project" value="InterPro"/>
</dbReference>
<dbReference type="InterPro" id="IPR002509">
    <property type="entry name" value="NODB_dom"/>
</dbReference>
<dbReference type="InterPro" id="IPR051398">
    <property type="entry name" value="Polysacch_Deacetylase"/>
</dbReference>
<evidence type="ECO:0000259" key="3">
    <source>
        <dbReference type="Pfam" id="PF01522"/>
    </source>
</evidence>
<evidence type="ECO:0000256" key="1">
    <source>
        <dbReference type="ARBA" id="ARBA00004613"/>
    </source>
</evidence>
<dbReference type="EMBL" id="QPIE01000007">
    <property type="protein sequence ID" value="RCU42263.1"/>
    <property type="molecule type" value="Genomic_DNA"/>
</dbReference>
<gene>
    <name evidence="4" type="ORF">DQ356_10050</name>
</gene>
<evidence type="ECO:0000313" key="5">
    <source>
        <dbReference type="Proteomes" id="UP000252172"/>
    </source>
</evidence>
<dbReference type="CDD" id="cd10918">
    <property type="entry name" value="CE4_NodB_like_5s_6s"/>
    <property type="match status" value="1"/>
</dbReference>
<name>A0A368MWN9_9FLAO</name>
<evidence type="ECO:0000256" key="2">
    <source>
        <dbReference type="ARBA" id="ARBA00022729"/>
    </source>
</evidence>
<keyword evidence="5" id="KW-1185">Reference proteome</keyword>
<dbReference type="SUPFAM" id="SSF88713">
    <property type="entry name" value="Glycoside hydrolase/deacetylase"/>
    <property type="match status" value="1"/>
</dbReference>
<accession>A0A368MWN9</accession>
<feature type="domain" description="NodB homology" evidence="3">
    <location>
        <begin position="79"/>
        <end position="254"/>
    </location>
</feature>
<sequence>MLPSKLNHIIKTFSGIFPLDFYWRWTKKLQVLPFYHTVSDHPLPHFSELKYFRSKNRFLDDLDFFTSHFENISMAEVGKEKKSFHLSFDDGMAEMYSVVFPILQEKKLDATFFINTDFVDNKSMFISHKISLLQHELKKSSQNRQRISGYLECETGAIHSYLNRINSEKADEIAKLIHLDFTEYLKQHQPYLTTKQIITLKNAGFTIGNHGKSHRNFNTLTFEEQKNEIETVNSFLKQWGVDDLFFCFPYGDYKIKNELFHWMYQEGGIEKSFGISGLKEDGFPRHHHRILMEHENFSAEEIIRSEYLYFMLKSVLNKNKIRR</sequence>
<dbReference type="GO" id="GO:0016810">
    <property type="term" value="F:hydrolase activity, acting on carbon-nitrogen (but not peptide) bonds"/>
    <property type="evidence" value="ECO:0007669"/>
    <property type="project" value="InterPro"/>
</dbReference>
<dbReference type="GO" id="GO:0005576">
    <property type="term" value="C:extracellular region"/>
    <property type="evidence" value="ECO:0007669"/>
    <property type="project" value="UniProtKB-SubCell"/>
</dbReference>
<dbReference type="PANTHER" id="PTHR34216">
    <property type="match status" value="1"/>
</dbReference>
<dbReference type="OrthoDB" id="1446101at2"/>
<comment type="subcellular location">
    <subcellularLocation>
        <location evidence="1">Secreted</location>
    </subcellularLocation>
</comment>